<dbReference type="Gene3D" id="3.40.50.720">
    <property type="entry name" value="NAD(P)-binding Rossmann-like Domain"/>
    <property type="match status" value="1"/>
</dbReference>
<dbReference type="InterPro" id="IPR008927">
    <property type="entry name" value="6-PGluconate_DH-like_C_sf"/>
</dbReference>
<feature type="domain" description="Putative oxidoreductase/dehydrogenase Rossmann-like" evidence="1">
    <location>
        <begin position="2"/>
        <end position="108"/>
    </location>
</feature>
<dbReference type="PANTHER" id="PTHR40459">
    <property type="entry name" value="CONSERVED HYPOTHETICAL ALANINE AND LEUCINE RICH PROTEIN"/>
    <property type="match status" value="1"/>
</dbReference>
<gene>
    <name evidence="3" type="ORF">J5U18_01835</name>
</gene>
<comment type="caution">
    <text evidence="3">The sequence shown here is derived from an EMBL/GenBank/DDBJ whole genome shotgun (WGS) entry which is preliminary data.</text>
</comment>
<dbReference type="EMBL" id="JAGKSB010000002">
    <property type="protein sequence ID" value="MBP3942315.1"/>
    <property type="molecule type" value="Genomic_DNA"/>
</dbReference>
<keyword evidence="4" id="KW-1185">Reference proteome</keyword>
<accession>A0A8T4H7Q4</accession>
<sequence length="255" mass="27899">MKIVLIGSGNVASHLGKAFAAYGYQIIQVYSFTKANADALAFGFTAALATDSLAQIRTDGDLYILAVSDTAIPTIVEALPADLVGLVVHCSGATDTAILKKFANSGVIYPPQSISKNITLQISEIPFCLEGNSPKNLALLQEIMSPIAPHCIPCDSKQRLILHIGAVFVNNFSNLLFQCAYELLEQYNLPFELLKPIIIETANKVQQEAPRDVQTGPARRNDEITINKHLDFLSQDKEKAEIYQLLTAQIIKRNK</sequence>
<protein>
    <submittedName>
        <fullName evidence="3">DUF2520 domain-containing protein</fullName>
    </submittedName>
</protein>
<dbReference type="PANTHER" id="PTHR40459:SF1">
    <property type="entry name" value="CONSERVED HYPOTHETICAL ALANINE AND LEUCINE RICH PROTEIN"/>
    <property type="match status" value="1"/>
</dbReference>
<dbReference type="InterPro" id="IPR019665">
    <property type="entry name" value="OxRdtase/DH_put_Rossmann_dom"/>
</dbReference>
<dbReference type="Pfam" id="PF10728">
    <property type="entry name" value="DUF2520"/>
    <property type="match status" value="1"/>
</dbReference>
<feature type="domain" description="DUF2520" evidence="2">
    <location>
        <begin position="125"/>
        <end position="249"/>
    </location>
</feature>
<dbReference type="SUPFAM" id="SSF51735">
    <property type="entry name" value="NAD(P)-binding Rossmann-fold domains"/>
    <property type="match status" value="1"/>
</dbReference>
<evidence type="ECO:0000259" key="2">
    <source>
        <dbReference type="Pfam" id="PF10728"/>
    </source>
</evidence>
<dbReference type="InterPro" id="IPR036291">
    <property type="entry name" value="NAD(P)-bd_dom_sf"/>
</dbReference>
<dbReference type="SUPFAM" id="SSF48179">
    <property type="entry name" value="6-phosphogluconate dehydrogenase C-terminal domain-like"/>
    <property type="match status" value="1"/>
</dbReference>
<reference evidence="3" key="1">
    <citation type="submission" date="2021-03" db="EMBL/GenBank/DDBJ databases">
        <authorList>
            <person name="Lu T."/>
            <person name="Wang Q."/>
            <person name="Han X."/>
        </authorList>
    </citation>
    <scope>NUCLEOTIDE SEQUENCE</scope>
    <source>
        <strain evidence="3">WQ 2009</strain>
    </source>
</reference>
<dbReference type="Proteomes" id="UP000679691">
    <property type="component" value="Unassembled WGS sequence"/>
</dbReference>
<evidence type="ECO:0000259" key="1">
    <source>
        <dbReference type="Pfam" id="PF10727"/>
    </source>
</evidence>
<evidence type="ECO:0000313" key="4">
    <source>
        <dbReference type="Proteomes" id="UP000679691"/>
    </source>
</evidence>
<dbReference type="RefSeq" id="WP_353545798.1">
    <property type="nucleotide sequence ID" value="NZ_JAGKSB010000002.1"/>
</dbReference>
<dbReference type="InterPro" id="IPR037108">
    <property type="entry name" value="TM1727-like_C_sf"/>
</dbReference>
<name>A0A8T4H7Q4_9SPHI</name>
<organism evidence="3 4">
    <name type="scientific">Rhinopithecimicrobium faecis</name>
    <dbReference type="NCBI Taxonomy" id="2820698"/>
    <lineage>
        <taxon>Bacteria</taxon>
        <taxon>Pseudomonadati</taxon>
        <taxon>Bacteroidota</taxon>
        <taxon>Sphingobacteriia</taxon>
        <taxon>Sphingobacteriales</taxon>
        <taxon>Sphingobacteriaceae</taxon>
        <taxon>Rhinopithecimicrobium</taxon>
    </lineage>
</organism>
<dbReference type="AlphaFoldDB" id="A0A8T4H7Q4"/>
<dbReference type="Pfam" id="PF10727">
    <property type="entry name" value="Rossmann-like"/>
    <property type="match status" value="1"/>
</dbReference>
<evidence type="ECO:0000313" key="3">
    <source>
        <dbReference type="EMBL" id="MBP3942315.1"/>
    </source>
</evidence>
<dbReference type="Gene3D" id="1.10.1040.20">
    <property type="entry name" value="ProC-like, C-terminal domain"/>
    <property type="match status" value="1"/>
</dbReference>
<dbReference type="InterPro" id="IPR018931">
    <property type="entry name" value="DUF2520"/>
</dbReference>
<proteinExistence type="predicted"/>